<evidence type="ECO:0000256" key="5">
    <source>
        <dbReference type="ARBA" id="ARBA00023136"/>
    </source>
</evidence>
<dbReference type="Proteomes" id="UP000229278">
    <property type="component" value="Unassembled WGS sequence"/>
</dbReference>
<dbReference type="Pfam" id="PF06271">
    <property type="entry name" value="RDD"/>
    <property type="match status" value="1"/>
</dbReference>
<dbReference type="GO" id="GO:0005886">
    <property type="term" value="C:plasma membrane"/>
    <property type="evidence" value="ECO:0007669"/>
    <property type="project" value="UniProtKB-SubCell"/>
</dbReference>
<feature type="transmembrane region" description="Helical" evidence="6">
    <location>
        <begin position="20"/>
        <end position="44"/>
    </location>
</feature>
<proteinExistence type="predicted"/>
<dbReference type="AlphaFoldDB" id="A0A2G6PFC8"/>
<feature type="domain" description="RDD" evidence="7">
    <location>
        <begin position="10"/>
        <end position="130"/>
    </location>
</feature>
<evidence type="ECO:0000256" key="2">
    <source>
        <dbReference type="ARBA" id="ARBA00022475"/>
    </source>
</evidence>
<evidence type="ECO:0000256" key="4">
    <source>
        <dbReference type="ARBA" id="ARBA00022989"/>
    </source>
</evidence>
<comment type="subcellular location">
    <subcellularLocation>
        <location evidence="1">Cell membrane</location>
        <topology evidence="1">Multi-pass membrane protein</topology>
    </subcellularLocation>
</comment>
<keyword evidence="2" id="KW-1003">Cell membrane</keyword>
<evidence type="ECO:0000256" key="6">
    <source>
        <dbReference type="SAM" id="Phobius"/>
    </source>
</evidence>
<accession>A0A2G6PFC8</accession>
<dbReference type="InterPro" id="IPR010432">
    <property type="entry name" value="RDD"/>
</dbReference>
<evidence type="ECO:0000256" key="1">
    <source>
        <dbReference type="ARBA" id="ARBA00004651"/>
    </source>
</evidence>
<keyword evidence="5 6" id="KW-0472">Membrane</keyword>
<feature type="transmembrane region" description="Helical" evidence="6">
    <location>
        <begin position="132"/>
        <end position="151"/>
    </location>
</feature>
<feature type="transmembrane region" description="Helical" evidence="6">
    <location>
        <begin position="64"/>
        <end position="86"/>
    </location>
</feature>
<keyword evidence="3 6" id="KW-0812">Transmembrane</keyword>
<evidence type="ECO:0000313" key="9">
    <source>
        <dbReference type="Proteomes" id="UP000229278"/>
    </source>
</evidence>
<sequence>MSDRTPTQMATLPRRLAAVLYDSFLLAAVLFAAAGLALALMVLINGSESLKIYNPLMGNPLFSIYLLLVCFLFYGGFWMHGGQTLGMRAWRLRVQQRDGRSIHWQQALLRFLSASLWLIPIIGLPACSTFTAVNSLIVGLGCLTLILALRLPDRLSGTELVLLPKLRSDRENPDR</sequence>
<gene>
    <name evidence="8" type="ORF">CSA09_04480</name>
</gene>
<dbReference type="PANTHER" id="PTHR36115:SF10">
    <property type="entry name" value="RDD DOMAIN-CONTAINING PROTEIN"/>
    <property type="match status" value="1"/>
</dbReference>
<dbReference type="InterPro" id="IPR051791">
    <property type="entry name" value="Pra-immunoreactive"/>
</dbReference>
<evidence type="ECO:0000259" key="7">
    <source>
        <dbReference type="Pfam" id="PF06271"/>
    </source>
</evidence>
<organism evidence="8 9">
    <name type="scientific">Candidatus Contendibacter odensensis</name>
    <dbReference type="NCBI Taxonomy" id="1400860"/>
    <lineage>
        <taxon>Bacteria</taxon>
        <taxon>Pseudomonadati</taxon>
        <taxon>Pseudomonadota</taxon>
        <taxon>Gammaproteobacteria</taxon>
        <taxon>Candidatus Competibacteraceae</taxon>
        <taxon>Candidatus Contendibacter</taxon>
    </lineage>
</organism>
<protein>
    <recommendedName>
        <fullName evidence="7">RDD domain-containing protein</fullName>
    </recommendedName>
</protein>
<keyword evidence="4 6" id="KW-1133">Transmembrane helix</keyword>
<evidence type="ECO:0000313" key="8">
    <source>
        <dbReference type="EMBL" id="PIE82950.1"/>
    </source>
</evidence>
<name>A0A2G6PFC8_9GAMM</name>
<evidence type="ECO:0000256" key="3">
    <source>
        <dbReference type="ARBA" id="ARBA00022692"/>
    </source>
</evidence>
<comment type="caution">
    <text evidence="8">The sequence shown here is derived from an EMBL/GenBank/DDBJ whole genome shotgun (WGS) entry which is preliminary data.</text>
</comment>
<feature type="transmembrane region" description="Helical" evidence="6">
    <location>
        <begin position="107"/>
        <end position="126"/>
    </location>
</feature>
<dbReference type="EMBL" id="PDTV01000010">
    <property type="protein sequence ID" value="PIE82950.1"/>
    <property type="molecule type" value="Genomic_DNA"/>
</dbReference>
<reference evidence="8 9" key="1">
    <citation type="submission" date="2017-10" db="EMBL/GenBank/DDBJ databases">
        <title>Novel microbial diversity and functional potential in the marine mammal oral microbiome.</title>
        <authorList>
            <person name="Dudek N.K."/>
            <person name="Sun C.L."/>
            <person name="Burstein D."/>
            <person name="Kantor R.S."/>
            <person name="Aliaga Goltsman D.S."/>
            <person name="Bik E.M."/>
            <person name="Thomas B.C."/>
            <person name="Banfield J.F."/>
            <person name="Relman D.A."/>
        </authorList>
    </citation>
    <scope>NUCLEOTIDE SEQUENCE [LARGE SCALE GENOMIC DNA]</scope>
    <source>
        <strain evidence="8">DOLJORAL78_50_517</strain>
    </source>
</reference>
<dbReference type="PANTHER" id="PTHR36115">
    <property type="entry name" value="PROLINE-RICH ANTIGEN HOMOLOG-RELATED"/>
    <property type="match status" value="1"/>
</dbReference>